<name>A0A2D0J043_XENBU</name>
<organism evidence="1 2">
    <name type="scientific">Xenorhabdus budapestensis</name>
    <dbReference type="NCBI Taxonomy" id="290110"/>
    <lineage>
        <taxon>Bacteria</taxon>
        <taxon>Pseudomonadati</taxon>
        <taxon>Pseudomonadota</taxon>
        <taxon>Gammaproteobacteria</taxon>
        <taxon>Enterobacterales</taxon>
        <taxon>Morganellaceae</taxon>
        <taxon>Xenorhabdus</taxon>
    </lineage>
</organism>
<evidence type="ECO:0000313" key="1">
    <source>
        <dbReference type="EMBL" id="PHM27569.1"/>
    </source>
</evidence>
<comment type="caution">
    <text evidence="1">The sequence shown here is derived from an EMBL/GenBank/DDBJ whole genome shotgun (WGS) entry which is preliminary data.</text>
</comment>
<reference evidence="1 2" key="1">
    <citation type="journal article" date="2017" name="Nat. Microbiol.">
        <title>Natural product diversity associated with the nematode symbionts Photorhabdus and Xenorhabdus.</title>
        <authorList>
            <person name="Tobias N.J."/>
            <person name="Wolff H."/>
            <person name="Djahanschiri B."/>
            <person name="Grundmann F."/>
            <person name="Kronenwerth M."/>
            <person name="Shi Y.M."/>
            <person name="Simonyi S."/>
            <person name="Grun P."/>
            <person name="Shapiro-Ilan D."/>
            <person name="Pidot S.J."/>
            <person name="Stinear T.P."/>
            <person name="Ebersberger I."/>
            <person name="Bode H.B."/>
        </authorList>
    </citation>
    <scope>NUCLEOTIDE SEQUENCE [LARGE SCALE GENOMIC DNA]</scope>
    <source>
        <strain evidence="1 2">DSM 16342</strain>
    </source>
</reference>
<evidence type="ECO:0000313" key="2">
    <source>
        <dbReference type="Proteomes" id="UP000225833"/>
    </source>
</evidence>
<gene>
    <name evidence="1" type="ORF">Xbud_02146</name>
</gene>
<sequence length="36" mass="4218">MVFSILFFSLHTKAIKMKTLKTTKKIDPSKNNVIYM</sequence>
<accession>A0A2D0J043</accession>
<protein>
    <submittedName>
        <fullName evidence="1">Uncharacterized protein</fullName>
    </submittedName>
</protein>
<dbReference type="Proteomes" id="UP000225833">
    <property type="component" value="Unassembled WGS sequence"/>
</dbReference>
<dbReference type="EMBL" id="NIBS01000010">
    <property type="protein sequence ID" value="PHM27569.1"/>
    <property type="molecule type" value="Genomic_DNA"/>
</dbReference>
<dbReference type="AlphaFoldDB" id="A0A2D0J043"/>
<proteinExistence type="predicted"/>